<proteinExistence type="predicted"/>
<evidence type="ECO:0000313" key="3">
    <source>
        <dbReference type="Proteomes" id="UP001642464"/>
    </source>
</evidence>
<dbReference type="EMBL" id="CAXAMM010003051">
    <property type="protein sequence ID" value="CAK8998356.1"/>
    <property type="molecule type" value="Genomic_DNA"/>
</dbReference>
<sequence>DASDDEPSVRDGGSGSGSGESEPDNLGDAAGSGESEPDDGASDSDASNGPSNVSTAESEGCPGKSSLNVGSSKNSKPASPLAKLARGKSTMNLHPDGSESETLELPGLGSEASGSDKDQEMGDAEDTDCDGELLDERPSPKSLGSGNDGDTFEEAMHEGSTSAHKAALAAPSSQSTMTTPACKQPQFWGFPMAPKESDKNKKKVKKNKASSGKGKASFRHTAPKKGALVGPRPSGTVYAGYDLTPVPIEARPDLSRSNQGSHSYTLNFGGVVEVLLQKEAYFVKKVGPKGTGPTGQVSWAKNGGPKAAFKIAVERAGLERSASV</sequence>
<feature type="compositionally biased region" description="Polar residues" evidence="1">
    <location>
        <begin position="65"/>
        <end position="77"/>
    </location>
</feature>
<evidence type="ECO:0000256" key="1">
    <source>
        <dbReference type="SAM" id="MobiDB-lite"/>
    </source>
</evidence>
<evidence type="ECO:0000313" key="2">
    <source>
        <dbReference type="EMBL" id="CAK8998356.1"/>
    </source>
</evidence>
<feature type="compositionally biased region" description="Polar residues" evidence="1">
    <location>
        <begin position="171"/>
        <end position="181"/>
    </location>
</feature>
<feature type="region of interest" description="Disordered" evidence="1">
    <location>
        <begin position="1"/>
        <end position="234"/>
    </location>
</feature>
<name>A0ABP0I707_9DINO</name>
<feature type="non-terminal residue" evidence="2">
    <location>
        <position position="1"/>
    </location>
</feature>
<protein>
    <submittedName>
        <fullName evidence="2">Halomucin</fullName>
    </submittedName>
</protein>
<feature type="compositionally biased region" description="Low complexity" evidence="1">
    <location>
        <begin position="43"/>
        <end position="52"/>
    </location>
</feature>
<accession>A0ABP0I707</accession>
<dbReference type="Proteomes" id="UP001642464">
    <property type="component" value="Unassembled WGS sequence"/>
</dbReference>
<feature type="compositionally biased region" description="Acidic residues" evidence="1">
    <location>
        <begin position="121"/>
        <end position="133"/>
    </location>
</feature>
<keyword evidence="3" id="KW-1185">Reference proteome</keyword>
<comment type="caution">
    <text evidence="2">The sequence shown here is derived from an EMBL/GenBank/DDBJ whole genome shotgun (WGS) entry which is preliminary data.</text>
</comment>
<reference evidence="2 3" key="1">
    <citation type="submission" date="2024-02" db="EMBL/GenBank/DDBJ databases">
        <authorList>
            <person name="Chen Y."/>
            <person name="Shah S."/>
            <person name="Dougan E. K."/>
            <person name="Thang M."/>
            <person name="Chan C."/>
        </authorList>
    </citation>
    <scope>NUCLEOTIDE SEQUENCE [LARGE SCALE GENOMIC DNA]</scope>
</reference>
<organism evidence="2 3">
    <name type="scientific">Durusdinium trenchii</name>
    <dbReference type="NCBI Taxonomy" id="1381693"/>
    <lineage>
        <taxon>Eukaryota</taxon>
        <taxon>Sar</taxon>
        <taxon>Alveolata</taxon>
        <taxon>Dinophyceae</taxon>
        <taxon>Suessiales</taxon>
        <taxon>Symbiodiniaceae</taxon>
        <taxon>Durusdinium</taxon>
    </lineage>
</organism>
<gene>
    <name evidence="2" type="ORF">SCF082_LOCUS5622</name>
</gene>